<feature type="coiled-coil region" evidence="4">
    <location>
        <begin position="86"/>
        <end position="113"/>
    </location>
</feature>
<dbReference type="GO" id="GO:0140662">
    <property type="term" value="F:ATP-dependent protein folding chaperone"/>
    <property type="evidence" value="ECO:0007669"/>
    <property type="project" value="InterPro"/>
</dbReference>
<keyword evidence="4" id="KW-0175">Coiled coil</keyword>
<protein>
    <recommendedName>
        <fullName evidence="7">Heat shock cognate 70 kDa protein</fullName>
    </recommendedName>
</protein>
<dbReference type="FunFam" id="3.90.640.10:FF:000002">
    <property type="entry name" value="Heat shock 70 kDa"/>
    <property type="match status" value="2"/>
</dbReference>
<dbReference type="STRING" id="3818.A0A445DA96"/>
<dbReference type="AlphaFoldDB" id="A0A445DA96"/>
<dbReference type="InterPro" id="IPR013126">
    <property type="entry name" value="Hsp_70_fam"/>
</dbReference>
<proteinExistence type="inferred from homology"/>
<evidence type="ECO:0000256" key="4">
    <source>
        <dbReference type="SAM" id="Coils"/>
    </source>
</evidence>
<sequence length="862" mass="96296">MRLINEPTAAAIAYGLDKKADWVGERNVLIFDLGGGTFDVTLLTINDKLFEVKAACGNTHLGGEDFDDRMLKYFLEEFEKKNKVDISGDSRALRRLRNECERAKRTLSSSIDAFIDIDGLFKSIDFSSSITRARFEELNKDLFEACIQTVKECLTIADIDKSCIDDVVLVGGSSRIPKVQKLLQEFFQGKSLCKGLNPDEDVAYGAAVQAALLSEGFKNVPNVVLHDVTPLSLGVDTKDDVMSIVIPRNSSVPIKKKGAYVTSEDNQSCADVLVYEGERARAYDSNLLGRFVLSGIPPAPRGHDIMICFNIEEDGILNVSAEEETTAKEIARLVQEAKNYEAEDTEFLEKVRAMDDLDDYVYKMRKTLEHTEKDSKKINDAIAKAMGLLDNRDKQKHGIDVFKKNLKQLKQRKATRDAGAIAGLNVMRIINEPTAAAIAYGLDKRSNCVGERNIFVFDFGGGTFDVSLLTIKDKVFEMKATAGNTHLGGEDFDNRMLNYFMQKFNKKNNLDISGNSRALRRLRNACERAKRVLSYNVDAFIEIDCLFQGLDFCSSITRTRFEELNMDLFRECIDTVNKCLTDANMDRNCVDDVVLVGGSSRIPKVQQLLQEFFNGKDLCRSINPDEAVAFGAAVQAALLSEGFKKVPNLVLHDVTPLSLGILTKGDLMHVVIPRNTTIPVKKKQGCHTSEDNQTVVKIDVFEGERTRAIDNNLLGWFNLSGIPKGPRGHPLMITFEIDSDGILNVTAADETTGNSNDITISNTGRMSQKEIARLIQEAKDYEAEDKKFLEKARARNDLDDYVYKIEKALKGMAKGKGIITDAIIKAKSLLYGGRDQHEKDVFEKNRKELEIVFEPMMPRLEN</sequence>
<dbReference type="InterPro" id="IPR018181">
    <property type="entry name" value="Heat_shock_70_CS"/>
</dbReference>
<dbReference type="PANTHER" id="PTHR19375">
    <property type="entry name" value="HEAT SHOCK PROTEIN 70KDA"/>
    <property type="match status" value="1"/>
</dbReference>
<dbReference type="InterPro" id="IPR043129">
    <property type="entry name" value="ATPase_NBD"/>
</dbReference>
<organism evidence="5 6">
    <name type="scientific">Arachis hypogaea</name>
    <name type="common">Peanut</name>
    <dbReference type="NCBI Taxonomy" id="3818"/>
    <lineage>
        <taxon>Eukaryota</taxon>
        <taxon>Viridiplantae</taxon>
        <taxon>Streptophyta</taxon>
        <taxon>Embryophyta</taxon>
        <taxon>Tracheophyta</taxon>
        <taxon>Spermatophyta</taxon>
        <taxon>Magnoliopsida</taxon>
        <taxon>eudicotyledons</taxon>
        <taxon>Gunneridae</taxon>
        <taxon>Pentapetalae</taxon>
        <taxon>rosids</taxon>
        <taxon>fabids</taxon>
        <taxon>Fabales</taxon>
        <taxon>Fabaceae</taxon>
        <taxon>Papilionoideae</taxon>
        <taxon>50 kb inversion clade</taxon>
        <taxon>dalbergioids sensu lato</taxon>
        <taxon>Dalbergieae</taxon>
        <taxon>Pterocarpus clade</taxon>
        <taxon>Arachis</taxon>
    </lineage>
</organism>
<dbReference type="InterPro" id="IPR029048">
    <property type="entry name" value="HSP70_C_sf"/>
</dbReference>
<dbReference type="Pfam" id="PF00012">
    <property type="entry name" value="HSP70"/>
    <property type="match status" value="1"/>
</dbReference>
<feature type="coiled-coil region" evidence="4">
    <location>
        <begin position="764"/>
        <end position="791"/>
    </location>
</feature>
<evidence type="ECO:0000256" key="2">
    <source>
        <dbReference type="ARBA" id="ARBA00022741"/>
    </source>
</evidence>
<evidence type="ECO:0000256" key="1">
    <source>
        <dbReference type="ARBA" id="ARBA00007381"/>
    </source>
</evidence>
<dbReference type="SUPFAM" id="SSF53067">
    <property type="entry name" value="Actin-like ATPase domain"/>
    <property type="match status" value="3"/>
</dbReference>
<dbReference type="Gene3D" id="3.90.640.10">
    <property type="entry name" value="Actin, Chain A, domain 4"/>
    <property type="match status" value="1"/>
</dbReference>
<dbReference type="Gene3D" id="2.60.34.10">
    <property type="entry name" value="Substrate Binding Domain Of DNAk, Chain A, domain 1"/>
    <property type="match status" value="2"/>
</dbReference>
<keyword evidence="3" id="KW-0067">ATP-binding</keyword>
<dbReference type="Gene3D" id="3.30.420.40">
    <property type="match status" value="4"/>
</dbReference>
<dbReference type="SUPFAM" id="SSF100934">
    <property type="entry name" value="Heat shock protein 70kD (HSP70), C-terminal subdomain"/>
    <property type="match status" value="1"/>
</dbReference>
<name>A0A445DA96_ARAHY</name>
<evidence type="ECO:0000256" key="3">
    <source>
        <dbReference type="ARBA" id="ARBA00022840"/>
    </source>
</evidence>
<dbReference type="PROSITE" id="PS01036">
    <property type="entry name" value="HSP70_3"/>
    <property type="match status" value="2"/>
</dbReference>
<gene>
    <name evidence="5" type="ORF">Ahy_A04g017181</name>
</gene>
<comment type="caution">
    <text evidence="5">The sequence shown here is derived from an EMBL/GenBank/DDBJ whole genome shotgun (WGS) entry which is preliminary data.</text>
</comment>
<dbReference type="InterPro" id="IPR056546">
    <property type="entry name" value="MreB_MamK-like"/>
</dbReference>
<comment type="similarity">
    <text evidence="1">Belongs to the heat shock protein 70 family.</text>
</comment>
<keyword evidence="6" id="KW-1185">Reference proteome</keyword>
<dbReference type="FunFam" id="2.60.34.10:FF:000012">
    <property type="entry name" value="Heat shock 70 kDa protein"/>
    <property type="match status" value="1"/>
</dbReference>
<reference evidence="5 6" key="1">
    <citation type="submission" date="2019-01" db="EMBL/GenBank/DDBJ databases">
        <title>Sequencing of cultivated peanut Arachis hypogaea provides insights into genome evolution and oil improvement.</title>
        <authorList>
            <person name="Chen X."/>
        </authorList>
    </citation>
    <scope>NUCLEOTIDE SEQUENCE [LARGE SCALE GENOMIC DNA]</scope>
    <source>
        <strain evidence="6">cv. Fuhuasheng</strain>
        <tissue evidence="5">Leaves</tissue>
    </source>
</reference>
<keyword evidence="2" id="KW-0547">Nucleotide-binding</keyword>
<dbReference type="Proteomes" id="UP000289738">
    <property type="component" value="Chromosome A04"/>
</dbReference>
<evidence type="ECO:0008006" key="7">
    <source>
        <dbReference type="Google" id="ProtNLM"/>
    </source>
</evidence>
<dbReference type="Pfam" id="PF06723">
    <property type="entry name" value="MreB_Mbl"/>
    <property type="match status" value="1"/>
</dbReference>
<dbReference type="FunFam" id="3.30.420.40:FF:000806">
    <property type="entry name" value="Uncharacterized protein"/>
    <property type="match status" value="1"/>
</dbReference>
<accession>A0A445DA96</accession>
<dbReference type="InterPro" id="IPR029047">
    <property type="entry name" value="HSP70_peptide-bd_sf"/>
</dbReference>
<evidence type="ECO:0000313" key="6">
    <source>
        <dbReference type="Proteomes" id="UP000289738"/>
    </source>
</evidence>
<dbReference type="EMBL" id="SDMP01000004">
    <property type="protein sequence ID" value="RYR60085.1"/>
    <property type="molecule type" value="Genomic_DNA"/>
</dbReference>
<dbReference type="PRINTS" id="PR00301">
    <property type="entry name" value="HEATSHOCK70"/>
</dbReference>
<dbReference type="PROSITE" id="PS00329">
    <property type="entry name" value="HSP70_2"/>
    <property type="match status" value="2"/>
</dbReference>
<dbReference type="GO" id="GO:0005524">
    <property type="term" value="F:ATP binding"/>
    <property type="evidence" value="ECO:0007669"/>
    <property type="project" value="UniProtKB-KW"/>
</dbReference>
<evidence type="ECO:0000313" key="5">
    <source>
        <dbReference type="EMBL" id="RYR60085.1"/>
    </source>
</evidence>
<dbReference type="SUPFAM" id="SSF100920">
    <property type="entry name" value="Heat shock protein 70kD (HSP70), peptide-binding domain"/>
    <property type="match status" value="2"/>
</dbReference>